<dbReference type="EMBL" id="CP073249">
    <property type="protein sequence ID" value="QUF06927.1"/>
    <property type="molecule type" value="Genomic_DNA"/>
</dbReference>
<evidence type="ECO:0000313" key="4">
    <source>
        <dbReference type="Proteomes" id="UP000677152"/>
    </source>
</evidence>
<accession>A0AA45LBW3</accession>
<dbReference type="InterPro" id="IPR036779">
    <property type="entry name" value="LysM_dom_sf"/>
</dbReference>
<name>A0AA45LBW3_9PSEU</name>
<proteinExistence type="predicted"/>
<reference evidence="3" key="1">
    <citation type="submission" date="2021-04" db="EMBL/GenBank/DDBJ databases">
        <title>Genomic sequence of Actinosynnema pretiosum subsp. pretiosum ATCC 31280 (C-14919).</title>
        <authorList>
            <person name="Bai L."/>
            <person name="Wang X."/>
            <person name="Xiao Y."/>
        </authorList>
    </citation>
    <scope>NUCLEOTIDE SEQUENCE</scope>
    <source>
        <strain evidence="3">ATCC 31280</strain>
    </source>
</reference>
<dbReference type="Gene3D" id="3.10.350.10">
    <property type="entry name" value="LysM domain"/>
    <property type="match status" value="1"/>
</dbReference>
<feature type="region of interest" description="Disordered" evidence="1">
    <location>
        <begin position="151"/>
        <end position="173"/>
    </location>
</feature>
<gene>
    <name evidence="3" type="ORF">KCV87_13290</name>
</gene>
<organism evidence="3 4">
    <name type="scientific">Actinosynnema pretiosum subsp. pretiosum</name>
    <dbReference type="NCBI Taxonomy" id="103721"/>
    <lineage>
        <taxon>Bacteria</taxon>
        <taxon>Bacillati</taxon>
        <taxon>Actinomycetota</taxon>
        <taxon>Actinomycetes</taxon>
        <taxon>Pseudonocardiales</taxon>
        <taxon>Pseudonocardiaceae</taxon>
        <taxon>Actinosynnema</taxon>
    </lineage>
</organism>
<dbReference type="InterPro" id="IPR018392">
    <property type="entry name" value="LysM"/>
</dbReference>
<protein>
    <submittedName>
        <fullName evidence="3">LysM peptidoglycan-binding domain-containing protein</fullName>
    </submittedName>
</protein>
<evidence type="ECO:0000259" key="2">
    <source>
        <dbReference type="Pfam" id="PF01476"/>
    </source>
</evidence>
<evidence type="ECO:0000256" key="1">
    <source>
        <dbReference type="SAM" id="MobiDB-lite"/>
    </source>
</evidence>
<evidence type="ECO:0000313" key="3">
    <source>
        <dbReference type="EMBL" id="QUF06927.1"/>
    </source>
</evidence>
<dbReference type="AlphaFoldDB" id="A0AA45LBW3"/>
<feature type="region of interest" description="Disordered" evidence="1">
    <location>
        <begin position="41"/>
        <end position="72"/>
    </location>
</feature>
<dbReference type="Proteomes" id="UP000677152">
    <property type="component" value="Chromosome"/>
</dbReference>
<sequence>MTCGGGDGVAVVLGTSRGFALVEDTRAEDVPLGPGAVPGPRVLRRFESADRLARRRPTSARSAPLPAPEPVPAPGRARSLLRAFGGALLAALAAAAISLAYLQASGISGVPDRTTTAHVQVGETLRDVAERSAPGSDPEAVAERIAELNGLGGPDAVVRPGQALTVPDGIPAP</sequence>
<feature type="domain" description="LysM" evidence="2">
    <location>
        <begin position="118"/>
        <end position="167"/>
    </location>
</feature>
<dbReference type="Pfam" id="PF01476">
    <property type="entry name" value="LysM"/>
    <property type="match status" value="1"/>
</dbReference>